<comment type="caution">
    <text evidence="2">The sequence shown here is derived from an EMBL/GenBank/DDBJ whole genome shotgun (WGS) entry which is preliminary data.</text>
</comment>
<reference evidence="2" key="1">
    <citation type="submission" date="2018-01" db="EMBL/GenBank/DDBJ databases">
        <authorList>
            <person name="Clerissi C."/>
        </authorList>
    </citation>
    <scope>NUCLEOTIDE SEQUENCE [LARGE SCALE GENOMIC DNA]</scope>
    <source>
        <strain evidence="2">Cupriavidus taiwanensis STM 6021</strain>
    </source>
</reference>
<sequence length="59" mass="6730">MRCAEPAGQACRGSERQRSCFFSIRALITRDVCEDYSLRPSQPSPHIANRQKFLPQCSE</sequence>
<dbReference type="Proteomes" id="UP000257139">
    <property type="component" value="Chromosome CBM2594_a"/>
</dbReference>
<evidence type="ECO:0000256" key="1">
    <source>
        <dbReference type="SAM" id="MobiDB-lite"/>
    </source>
</evidence>
<name>A0A7Z7JDF2_9BURK</name>
<proteinExistence type="predicted"/>
<evidence type="ECO:0000313" key="2">
    <source>
        <dbReference type="EMBL" id="SPC19074.1"/>
    </source>
</evidence>
<dbReference type="AlphaFoldDB" id="A0A7Z7JDF2"/>
<dbReference type="EMBL" id="OGUU01000012">
    <property type="protein sequence ID" value="SPC19074.1"/>
    <property type="molecule type" value="Genomic_DNA"/>
</dbReference>
<protein>
    <submittedName>
        <fullName evidence="2">Uncharacterized protein</fullName>
    </submittedName>
</protein>
<organism evidence="2">
    <name type="scientific">Cupriavidus taiwanensis</name>
    <dbReference type="NCBI Taxonomy" id="164546"/>
    <lineage>
        <taxon>Bacteria</taxon>
        <taxon>Pseudomonadati</taxon>
        <taxon>Pseudomonadota</taxon>
        <taxon>Betaproteobacteria</taxon>
        <taxon>Burkholderiales</taxon>
        <taxon>Burkholderiaceae</taxon>
        <taxon>Cupriavidus</taxon>
    </lineage>
</organism>
<feature type="region of interest" description="Disordered" evidence="1">
    <location>
        <begin position="39"/>
        <end position="59"/>
    </location>
</feature>
<accession>A0A7Z7JDF2</accession>
<gene>
    <name evidence="2" type="ORF">CBM2594_A80513</name>
</gene>